<reference evidence="3" key="1">
    <citation type="journal article" date="2019" name="Int. J. Syst. Evol. Microbiol.">
        <title>The Global Catalogue of Microorganisms (GCM) 10K type strain sequencing project: providing services to taxonomists for standard genome sequencing and annotation.</title>
        <authorList>
            <consortium name="The Broad Institute Genomics Platform"/>
            <consortium name="The Broad Institute Genome Sequencing Center for Infectious Disease"/>
            <person name="Wu L."/>
            <person name="Ma J."/>
        </authorList>
    </citation>
    <scope>NUCLEOTIDE SEQUENCE [LARGE SCALE GENOMIC DNA]</scope>
    <source>
        <strain evidence="3">IBRC-M 10908</strain>
    </source>
</reference>
<gene>
    <name evidence="2" type="ORF">ACFPET_19610</name>
</gene>
<dbReference type="Gene3D" id="3.40.50.300">
    <property type="entry name" value="P-loop containing nucleotide triphosphate hydrolases"/>
    <property type="match status" value="1"/>
</dbReference>
<dbReference type="EMBL" id="JBHSDK010000030">
    <property type="protein sequence ID" value="MFC4337410.1"/>
    <property type="molecule type" value="Genomic_DNA"/>
</dbReference>
<dbReference type="RefSeq" id="WP_380624378.1">
    <property type="nucleotide sequence ID" value="NZ_JBHSDK010000030.1"/>
</dbReference>
<dbReference type="InterPro" id="IPR027417">
    <property type="entry name" value="P-loop_NTPase"/>
</dbReference>
<evidence type="ECO:0000313" key="3">
    <source>
        <dbReference type="Proteomes" id="UP001595823"/>
    </source>
</evidence>
<dbReference type="SUPFAM" id="SSF52540">
    <property type="entry name" value="P-loop containing nucleoside triphosphate hydrolases"/>
    <property type="match status" value="1"/>
</dbReference>
<dbReference type="Proteomes" id="UP001595823">
    <property type="component" value="Unassembled WGS sequence"/>
</dbReference>
<sequence length="447" mass="50958">MLLEFKVRNFASLRDEQSLTFFADRHREGRSEFAVPEQKKPALAVAGVFGANAAGKSNVIRALAWMRNAVLYSFSHWPPVPSDGRPGVPRDPFLFRQDARDDSTECSVEFIFKGRRYFYGFECDDERILYEALYEYASAKPRFIFRREGADDFHFGRSFEGPRKTSTQMVRPNSLFLSAAAAQNHPMLREVYSWFATTLQVATDNNYAERLDTTLQWYLDSDERHRRFVDILLRAADLNISGIEREEDADDAVWAEAVQRLRKAFESINTEEGFVFREALAPSISAWHETDDGAFKLQLGQESSGSVTWISMLGPLVHTLASGGVLCADELDARLHPIMVELVIRLFQDPRVNSQGAQLLFNSHAHYLLGRYPEHGLHRDQIWFAEKDHRSGASTLYPLTDFEGRNDQNVELRYFGGRFGGLPFIDESAVERLSREIQRGVHGPATD</sequence>
<keyword evidence="3" id="KW-1185">Reference proteome</keyword>
<name>A0ABV8U2S9_9ACTN</name>
<proteinExistence type="predicted"/>
<evidence type="ECO:0000313" key="2">
    <source>
        <dbReference type="EMBL" id="MFC4337410.1"/>
    </source>
</evidence>
<organism evidence="2 3">
    <name type="scientific">Salininema proteolyticum</name>
    <dbReference type="NCBI Taxonomy" id="1607685"/>
    <lineage>
        <taxon>Bacteria</taxon>
        <taxon>Bacillati</taxon>
        <taxon>Actinomycetota</taxon>
        <taxon>Actinomycetes</taxon>
        <taxon>Glycomycetales</taxon>
        <taxon>Glycomycetaceae</taxon>
        <taxon>Salininema</taxon>
    </lineage>
</organism>
<dbReference type="PANTHER" id="PTHR40396:SF1">
    <property type="entry name" value="ATPASE AAA-TYPE CORE DOMAIN-CONTAINING PROTEIN"/>
    <property type="match status" value="1"/>
</dbReference>
<evidence type="ECO:0000259" key="1">
    <source>
        <dbReference type="Pfam" id="PF13304"/>
    </source>
</evidence>
<feature type="domain" description="ATPase AAA-type core" evidence="1">
    <location>
        <begin position="46"/>
        <end position="368"/>
    </location>
</feature>
<comment type="caution">
    <text evidence="2">The sequence shown here is derived from an EMBL/GenBank/DDBJ whole genome shotgun (WGS) entry which is preliminary data.</text>
</comment>
<dbReference type="Pfam" id="PF13304">
    <property type="entry name" value="AAA_21"/>
    <property type="match status" value="1"/>
</dbReference>
<accession>A0ABV8U2S9</accession>
<dbReference type="InterPro" id="IPR003959">
    <property type="entry name" value="ATPase_AAA_core"/>
</dbReference>
<dbReference type="PANTHER" id="PTHR40396">
    <property type="entry name" value="ATPASE-LIKE PROTEIN"/>
    <property type="match status" value="1"/>
</dbReference>
<protein>
    <submittedName>
        <fullName evidence="2">ATP/GTP-binding protein</fullName>
    </submittedName>
</protein>